<dbReference type="EMBL" id="FMAF01000015">
    <property type="protein sequence ID" value="SCB42093.1"/>
    <property type="molecule type" value="Genomic_DNA"/>
</dbReference>
<protein>
    <submittedName>
        <fullName evidence="5">Polyhydroxyalkanoate synthase</fullName>
    </submittedName>
</protein>
<evidence type="ECO:0000259" key="3">
    <source>
        <dbReference type="Pfam" id="PF07167"/>
    </source>
</evidence>
<evidence type="ECO:0000256" key="1">
    <source>
        <dbReference type="ARBA" id="ARBA00022679"/>
    </source>
</evidence>
<evidence type="ECO:0000313" key="6">
    <source>
        <dbReference type="Proteomes" id="UP000199205"/>
    </source>
</evidence>
<sequence length="599" mass="67224">MNTLPMKATEAQFLAPSEPDMSNPFLGESFRAIDLMTSASIARATFGFSPTAFWLAFADWGAHLAAAPGKRTELAVKADQKSMRLLTHMLQSILDPDTPWCIEPLPGDERFQDEAWQRWPHRFWAQAFLLTQQWWHNATHDVTGVSQHHEDVVSFAIRQWLDMASPANMLWANPETIQRTMETGGLNLLFGARNLAEDCHRLLMGQPPVGTEDFVVGRNVAVTRGKIVFRNHLIELIQYSAATNAVQAEPVLIVPAWIMKYYILDLSPANSLVRFLVERGHTVFCISWRNVTAEDRDLSLDDYRRFGVMAALDAVAAIVPDRKIHAAGYCLGGTILTLAAAAMAQDGDHRLASVTLFAAQTDFTEPGELQLFIDDSQIAFIEAMMWQHGTLEASQMSSAFQMLRSNDLIWSRMIHEYLMGEREPLNDLMAWNADATRMPYQMQSDYLRNLFLHNDLASGRYMVDGQPAVIQNIRVPIFAVGTERDHVAPWRSVHKIHYLTDTDVTFVLTSGGHNAGIVSEPGHRGRHFRMLEKKPDDPCLSADEWYSVAPVCDGSWWPAWEAWLSAQTNSEPVAPPTMGAPIKGYPPLCDAPGSYVMQR</sequence>
<dbReference type="Proteomes" id="UP000199205">
    <property type="component" value="Unassembled WGS sequence"/>
</dbReference>
<feature type="domain" description="Poly-beta-hydroxybutyrate polymerase N-terminal" evidence="3">
    <location>
        <begin position="108"/>
        <end position="276"/>
    </location>
</feature>
<dbReference type="Gene3D" id="3.40.50.1820">
    <property type="entry name" value="alpha/beta hydrolase"/>
    <property type="match status" value="1"/>
</dbReference>
<organism evidence="5 6">
    <name type="scientific">Rhizobium lusitanum</name>
    <dbReference type="NCBI Taxonomy" id="293958"/>
    <lineage>
        <taxon>Bacteria</taxon>
        <taxon>Pseudomonadati</taxon>
        <taxon>Pseudomonadota</taxon>
        <taxon>Alphaproteobacteria</taxon>
        <taxon>Hyphomicrobiales</taxon>
        <taxon>Rhizobiaceae</taxon>
        <taxon>Rhizobium/Agrobacterium group</taxon>
        <taxon>Rhizobium</taxon>
    </lineage>
</organism>
<accession>A0A1C3WPU4</accession>
<dbReference type="SUPFAM" id="SSF53474">
    <property type="entry name" value="alpha/beta-Hydrolases"/>
    <property type="match status" value="1"/>
</dbReference>
<proteinExistence type="predicted"/>
<dbReference type="Pfam" id="PF12551">
    <property type="entry name" value="PHBC_N"/>
    <property type="match status" value="1"/>
</dbReference>
<evidence type="ECO:0000259" key="4">
    <source>
        <dbReference type="Pfam" id="PF12551"/>
    </source>
</evidence>
<dbReference type="OrthoDB" id="7208816at2"/>
<dbReference type="PANTHER" id="PTHR36837">
    <property type="entry name" value="POLY(3-HYDROXYALKANOATE) POLYMERASE SUBUNIT PHAC"/>
    <property type="match status" value="1"/>
</dbReference>
<evidence type="ECO:0000313" key="5">
    <source>
        <dbReference type="EMBL" id="SCB42093.1"/>
    </source>
</evidence>
<dbReference type="AlphaFoldDB" id="A0A1C3WPU4"/>
<dbReference type="InterPro" id="IPR029058">
    <property type="entry name" value="AB_hydrolase_fold"/>
</dbReference>
<keyword evidence="1" id="KW-0808">Transferase</keyword>
<gene>
    <name evidence="5" type="ORF">GA0061101_11512</name>
</gene>
<reference evidence="5 6" key="1">
    <citation type="submission" date="2016-08" db="EMBL/GenBank/DDBJ databases">
        <authorList>
            <person name="Seilhamer J.J."/>
        </authorList>
    </citation>
    <scope>NUCLEOTIDE SEQUENCE [LARGE SCALE GENOMIC DNA]</scope>
    <source>
        <strain evidence="5 6">P1-7</strain>
    </source>
</reference>
<evidence type="ECO:0000256" key="2">
    <source>
        <dbReference type="ARBA" id="ARBA00023315"/>
    </source>
</evidence>
<dbReference type="InterPro" id="IPR010941">
    <property type="entry name" value="PhaC_N"/>
</dbReference>
<dbReference type="GO" id="GO:0042619">
    <property type="term" value="P:poly-hydroxybutyrate biosynthetic process"/>
    <property type="evidence" value="ECO:0007669"/>
    <property type="project" value="InterPro"/>
</dbReference>
<dbReference type="Pfam" id="PF07167">
    <property type="entry name" value="PhaC_N"/>
    <property type="match status" value="1"/>
</dbReference>
<name>A0A1C3WPU4_9HYPH</name>
<keyword evidence="2" id="KW-0012">Acyltransferase</keyword>
<feature type="domain" description="Poly-beta-hydroxybutyrate polymerase N-terminal" evidence="4">
    <location>
        <begin position="29"/>
        <end position="70"/>
    </location>
</feature>
<dbReference type="InterPro" id="IPR051321">
    <property type="entry name" value="PHA/PHB_synthase"/>
</dbReference>
<dbReference type="GO" id="GO:0016746">
    <property type="term" value="F:acyltransferase activity"/>
    <property type="evidence" value="ECO:0007669"/>
    <property type="project" value="UniProtKB-KW"/>
</dbReference>
<dbReference type="InterPro" id="IPR022211">
    <property type="entry name" value="PHBC_N"/>
</dbReference>
<dbReference type="PANTHER" id="PTHR36837:SF5">
    <property type="entry name" value="POLY-3-HYDROXYBUTYRATE SYNTHASE"/>
    <property type="match status" value="1"/>
</dbReference>